<keyword evidence="3" id="KW-1185">Reference proteome</keyword>
<evidence type="ECO:0000256" key="1">
    <source>
        <dbReference type="SAM" id="SignalP"/>
    </source>
</evidence>
<accession>Q0FQB7</accession>
<dbReference type="AlphaFoldDB" id="Q0FQB7"/>
<dbReference type="eggNOG" id="ENOG5032SF5">
    <property type="taxonomic scope" value="Bacteria"/>
</dbReference>
<sequence>MKRLLTATALAATMATSAFAASEAEEAAITMYYPDANFSVLSDDQVAEMFAVANSGSSDTQKRQDIEAIAAMDNPSPASADVSEMDLTAYVPEWRLNEMTEAEKQEVIALVNQDDNPDNVRVQLLKDMESAAPNLTTGEMQAVKSVAPDADLTVLTTEQVNEIRAAIYGADEDAEMRNKIEDALS</sequence>
<protein>
    <submittedName>
        <fullName evidence="2">Uncharacterized protein</fullName>
    </submittedName>
</protein>
<gene>
    <name evidence="2" type="ORF">R2601_09752</name>
</gene>
<name>Q0FQB7_SALBH</name>
<comment type="caution">
    <text evidence="2">The sequence shown here is derived from an EMBL/GenBank/DDBJ whole genome shotgun (WGS) entry which is preliminary data.</text>
</comment>
<reference evidence="2 3" key="1">
    <citation type="journal article" date="2010" name="J. Bacteriol.">
        <title>Genome sequences of Pelagibaca bermudensis HTCC2601T and Maritimibacter alkaliphilus HTCC2654T, the type strains of two marine Roseobacter genera.</title>
        <authorList>
            <person name="Thrash J.C."/>
            <person name="Cho J.C."/>
            <person name="Ferriera S."/>
            <person name="Johnson J."/>
            <person name="Vergin K.L."/>
            <person name="Giovannoni S.J."/>
        </authorList>
    </citation>
    <scope>NUCLEOTIDE SEQUENCE [LARGE SCALE GENOMIC DNA]</scope>
    <source>
        <strain evidence="3">DSM 26914 / JCM 13377 / KCTC 12554 / HTCC2601</strain>
    </source>
</reference>
<dbReference type="HOGENOM" id="CLU_1460002_0_0_5"/>
<dbReference type="RefSeq" id="WP_007792850.1">
    <property type="nucleotide sequence ID" value="NZ_DS022276.1"/>
</dbReference>
<dbReference type="EMBL" id="AATQ01000015">
    <property type="protein sequence ID" value="EAU46330.1"/>
    <property type="molecule type" value="Genomic_DNA"/>
</dbReference>
<feature type="signal peptide" evidence="1">
    <location>
        <begin position="1"/>
        <end position="20"/>
    </location>
</feature>
<keyword evidence="1" id="KW-0732">Signal</keyword>
<evidence type="ECO:0000313" key="3">
    <source>
        <dbReference type="Proteomes" id="UP000006230"/>
    </source>
</evidence>
<dbReference type="OrthoDB" id="7838408at2"/>
<feature type="chain" id="PRO_5004171858" evidence="1">
    <location>
        <begin position="21"/>
        <end position="185"/>
    </location>
</feature>
<organism evidence="2 3">
    <name type="scientific">Salipiger bermudensis (strain DSM 26914 / JCM 13377 / KCTC 12554 / HTCC2601)</name>
    <name type="common">Pelagibaca bermudensis</name>
    <dbReference type="NCBI Taxonomy" id="314265"/>
    <lineage>
        <taxon>Bacteria</taxon>
        <taxon>Pseudomonadati</taxon>
        <taxon>Pseudomonadota</taxon>
        <taxon>Alphaproteobacteria</taxon>
        <taxon>Rhodobacterales</taxon>
        <taxon>Roseobacteraceae</taxon>
        <taxon>Salipiger</taxon>
    </lineage>
</organism>
<dbReference type="Proteomes" id="UP000006230">
    <property type="component" value="Unassembled WGS sequence"/>
</dbReference>
<proteinExistence type="predicted"/>
<evidence type="ECO:0000313" key="2">
    <source>
        <dbReference type="EMBL" id="EAU46330.1"/>
    </source>
</evidence>